<accession>A0A9J5W2H8</accession>
<comment type="caution">
    <text evidence="1">The sequence shown here is derived from an EMBL/GenBank/DDBJ whole genome shotgun (WGS) entry which is preliminary data.</text>
</comment>
<evidence type="ECO:0000313" key="1">
    <source>
        <dbReference type="EMBL" id="KAG5569693.1"/>
    </source>
</evidence>
<organism evidence="1 2">
    <name type="scientific">Solanum commersonii</name>
    <name type="common">Commerson's wild potato</name>
    <name type="synonym">Commerson's nightshade</name>
    <dbReference type="NCBI Taxonomy" id="4109"/>
    <lineage>
        <taxon>Eukaryota</taxon>
        <taxon>Viridiplantae</taxon>
        <taxon>Streptophyta</taxon>
        <taxon>Embryophyta</taxon>
        <taxon>Tracheophyta</taxon>
        <taxon>Spermatophyta</taxon>
        <taxon>Magnoliopsida</taxon>
        <taxon>eudicotyledons</taxon>
        <taxon>Gunneridae</taxon>
        <taxon>Pentapetalae</taxon>
        <taxon>asterids</taxon>
        <taxon>lamiids</taxon>
        <taxon>Solanales</taxon>
        <taxon>Solanaceae</taxon>
        <taxon>Solanoideae</taxon>
        <taxon>Solaneae</taxon>
        <taxon>Solanum</taxon>
    </lineage>
</organism>
<sequence length="76" mass="9008">MCGRTRRNRIRNEDIGDKVRVVSMEDKMREVILRWFRHVKRRCTDASMQKCQNLAMGGLGEVEEMMKQILIAMTSY</sequence>
<gene>
    <name evidence="1" type="ORF">H5410_059459</name>
</gene>
<dbReference type="PANTHER" id="PTHR46238:SF8">
    <property type="entry name" value="ENDONUCLEASE_EXONUCLEASE_PHOSPHATASE DOMAIN-CONTAINING PROTEIN"/>
    <property type="match status" value="1"/>
</dbReference>
<evidence type="ECO:0000313" key="2">
    <source>
        <dbReference type="Proteomes" id="UP000824120"/>
    </source>
</evidence>
<name>A0A9J5W2H8_SOLCO</name>
<keyword evidence="2" id="KW-1185">Reference proteome</keyword>
<dbReference type="EMBL" id="JACXVP010000012">
    <property type="protein sequence ID" value="KAG5569693.1"/>
    <property type="molecule type" value="Genomic_DNA"/>
</dbReference>
<proteinExistence type="predicted"/>
<dbReference type="OrthoDB" id="424543at2759"/>
<dbReference type="Proteomes" id="UP000824120">
    <property type="component" value="Chromosome 12"/>
</dbReference>
<dbReference type="AlphaFoldDB" id="A0A9J5W2H8"/>
<reference evidence="1 2" key="1">
    <citation type="submission" date="2020-09" db="EMBL/GenBank/DDBJ databases">
        <title>De no assembly of potato wild relative species, Solanum commersonii.</title>
        <authorList>
            <person name="Cho K."/>
        </authorList>
    </citation>
    <scope>NUCLEOTIDE SEQUENCE [LARGE SCALE GENOMIC DNA]</scope>
    <source>
        <strain evidence="1">LZ3.2</strain>
        <tissue evidence="1">Leaf</tissue>
    </source>
</reference>
<dbReference type="PANTHER" id="PTHR46238">
    <property type="entry name" value="REVERSE TRANSCRIPTASE DOMAIN-CONTAINING PROTEIN"/>
    <property type="match status" value="1"/>
</dbReference>
<protein>
    <submittedName>
        <fullName evidence="1">Uncharacterized protein</fullName>
    </submittedName>
</protein>